<dbReference type="InterPro" id="IPR011008">
    <property type="entry name" value="Dimeric_a/b-barrel"/>
</dbReference>
<sequence length="225" mass="24101">MSAHGPDAPMAGLADASPGLLMVMMEPPAALEDEFNDWYDTEHFPQRAALPGFVSASRWVCVDGWPKWLALYELTSPAALRSPAYLAVSGRNGTPWSKRVLPKTTGRRRIVASAIGPHDAPRAGSDALSFLTLVGWSADDDAAARRVASVLRDSLAESAAAESFRAFVAPSRGALHAWALIGAASPAKDERARATATRVLEAERVHLMNRYVPYVRAGSEYSDGA</sequence>
<dbReference type="OrthoDB" id="6537357at2"/>
<accession>A0A1H7FXV1</accession>
<proteinExistence type="predicted"/>
<evidence type="ECO:0000313" key="2">
    <source>
        <dbReference type="Proteomes" id="UP000199120"/>
    </source>
</evidence>
<evidence type="ECO:0000313" key="1">
    <source>
        <dbReference type="EMBL" id="SEK30077.1"/>
    </source>
</evidence>
<dbReference type="AlphaFoldDB" id="A0A1H7FXV1"/>
<gene>
    <name evidence="1" type="ORF">SAMN05192542_101496</name>
</gene>
<dbReference type="RefSeq" id="WP_143040748.1">
    <property type="nucleotide sequence ID" value="NZ_FNSR01000003.1"/>
</dbReference>
<dbReference type="STRING" id="416943.SAMN05445871_5747"/>
<protein>
    <submittedName>
        <fullName evidence="1">Uncharacterized protein</fullName>
    </submittedName>
</protein>
<dbReference type="SUPFAM" id="SSF54909">
    <property type="entry name" value="Dimeric alpha+beta barrel"/>
    <property type="match status" value="1"/>
</dbReference>
<dbReference type="EMBL" id="FOAJ01000001">
    <property type="protein sequence ID" value="SEK30077.1"/>
    <property type="molecule type" value="Genomic_DNA"/>
</dbReference>
<reference evidence="2" key="1">
    <citation type="submission" date="2016-10" db="EMBL/GenBank/DDBJ databases">
        <authorList>
            <person name="Varghese N."/>
            <person name="Submissions S."/>
        </authorList>
    </citation>
    <scope>NUCLEOTIDE SEQUENCE [LARGE SCALE GENOMIC DNA]</scope>
    <source>
        <strain evidence="2">LMG 26416</strain>
    </source>
</reference>
<name>A0A1H7FXV1_9BURK</name>
<organism evidence="1 2">
    <name type="scientific">Paraburkholderia caballeronis</name>
    <dbReference type="NCBI Taxonomy" id="416943"/>
    <lineage>
        <taxon>Bacteria</taxon>
        <taxon>Pseudomonadati</taxon>
        <taxon>Pseudomonadota</taxon>
        <taxon>Betaproteobacteria</taxon>
        <taxon>Burkholderiales</taxon>
        <taxon>Burkholderiaceae</taxon>
        <taxon>Paraburkholderia</taxon>
    </lineage>
</organism>
<keyword evidence="2" id="KW-1185">Reference proteome</keyword>
<dbReference type="Proteomes" id="UP000199120">
    <property type="component" value="Unassembled WGS sequence"/>
</dbReference>